<evidence type="ECO:0000313" key="1">
    <source>
        <dbReference type="EMBL" id="CAB4137522.1"/>
    </source>
</evidence>
<protein>
    <submittedName>
        <fullName evidence="1">Uncharacterized protein</fullName>
    </submittedName>
</protein>
<name>A0A6J5LUQ9_9CAUD</name>
<organism evidence="1">
    <name type="scientific">uncultured Caudovirales phage</name>
    <dbReference type="NCBI Taxonomy" id="2100421"/>
    <lineage>
        <taxon>Viruses</taxon>
        <taxon>Duplodnaviria</taxon>
        <taxon>Heunggongvirae</taxon>
        <taxon>Uroviricota</taxon>
        <taxon>Caudoviricetes</taxon>
        <taxon>Peduoviridae</taxon>
        <taxon>Maltschvirus</taxon>
        <taxon>Maltschvirus maltsch</taxon>
    </lineage>
</organism>
<accession>A0A6J5LUQ9</accession>
<reference evidence="1" key="1">
    <citation type="submission" date="2020-04" db="EMBL/GenBank/DDBJ databases">
        <authorList>
            <person name="Chiriac C."/>
            <person name="Salcher M."/>
            <person name="Ghai R."/>
            <person name="Kavagutti S V."/>
        </authorList>
    </citation>
    <scope>NUCLEOTIDE SEQUENCE</scope>
</reference>
<sequence length="99" mass="11558">MSQELCIKALQKMPVSFSSTRFSKLLKKWNADPSFVSNGNMFKFLLQNCQQDGMRSWSKKRETVKELPIGVMDLEKAIQIVKDSGQYKILKLQQEWKEI</sequence>
<proteinExistence type="predicted"/>
<gene>
    <name evidence="1" type="ORF">UFOVP321_37</name>
</gene>
<dbReference type="EMBL" id="LR796333">
    <property type="protein sequence ID" value="CAB4137522.1"/>
    <property type="molecule type" value="Genomic_DNA"/>
</dbReference>